<sequence length="135" mass="15651">MNQFYAQLAKAKGILAWVRNNVTIRTRAVTVPLVVFFGTYEAILECCVGFWGSHYKRDIEVLEPIQRRAMELVKGLEHKFDEEWLRELGVFSLEKRRLRGHFSALYNRVNGGCSQIKQAQLLQSVLIREMPLIPT</sequence>
<dbReference type="EMBL" id="SWJQ01000282">
    <property type="protein sequence ID" value="TRZ17165.1"/>
    <property type="molecule type" value="Genomic_DNA"/>
</dbReference>
<dbReference type="Proteomes" id="UP000796761">
    <property type="component" value="Unassembled WGS sequence"/>
</dbReference>
<comment type="caution">
    <text evidence="1">The sequence shown here is derived from an EMBL/GenBank/DDBJ whole genome shotgun (WGS) entry which is preliminary data.</text>
</comment>
<dbReference type="OrthoDB" id="276744at2759"/>
<reference evidence="1" key="1">
    <citation type="submission" date="2019-04" db="EMBL/GenBank/DDBJ databases">
        <title>Genome assembly of Zosterops borbonicus 15179.</title>
        <authorList>
            <person name="Leroy T."/>
            <person name="Anselmetti Y."/>
            <person name="Tilak M.-K."/>
            <person name="Nabholz B."/>
        </authorList>
    </citation>
    <scope>NUCLEOTIDE SEQUENCE</scope>
    <source>
        <strain evidence="1">HGM_15179</strain>
        <tissue evidence="1">Muscle</tissue>
    </source>
</reference>
<gene>
    <name evidence="1" type="ORF">HGM15179_009934</name>
</gene>
<proteinExistence type="predicted"/>
<name>A0A8K1LK60_9PASS</name>
<evidence type="ECO:0000313" key="2">
    <source>
        <dbReference type="Proteomes" id="UP000796761"/>
    </source>
</evidence>
<accession>A0A8K1LK60</accession>
<organism evidence="1 2">
    <name type="scientific">Zosterops borbonicus</name>
    <dbReference type="NCBI Taxonomy" id="364589"/>
    <lineage>
        <taxon>Eukaryota</taxon>
        <taxon>Metazoa</taxon>
        <taxon>Chordata</taxon>
        <taxon>Craniata</taxon>
        <taxon>Vertebrata</taxon>
        <taxon>Euteleostomi</taxon>
        <taxon>Archelosauria</taxon>
        <taxon>Archosauria</taxon>
        <taxon>Dinosauria</taxon>
        <taxon>Saurischia</taxon>
        <taxon>Theropoda</taxon>
        <taxon>Coelurosauria</taxon>
        <taxon>Aves</taxon>
        <taxon>Neognathae</taxon>
        <taxon>Neoaves</taxon>
        <taxon>Telluraves</taxon>
        <taxon>Australaves</taxon>
        <taxon>Passeriformes</taxon>
        <taxon>Sylvioidea</taxon>
        <taxon>Zosteropidae</taxon>
        <taxon>Zosterops</taxon>
    </lineage>
</organism>
<keyword evidence="2" id="KW-1185">Reference proteome</keyword>
<evidence type="ECO:0000313" key="1">
    <source>
        <dbReference type="EMBL" id="TRZ17165.1"/>
    </source>
</evidence>
<protein>
    <submittedName>
        <fullName evidence="1">Uncharacterized protein</fullName>
    </submittedName>
</protein>
<dbReference type="AlphaFoldDB" id="A0A8K1LK60"/>